<keyword evidence="3" id="KW-1185">Reference proteome</keyword>
<dbReference type="RefSeq" id="WP_245131814.1">
    <property type="nucleotide sequence ID" value="NZ_JALJEJ010000009.1"/>
</dbReference>
<name>A0A9X1X5G0_9SPHI</name>
<feature type="region of interest" description="Disordered" evidence="1">
    <location>
        <begin position="63"/>
        <end position="89"/>
    </location>
</feature>
<comment type="caution">
    <text evidence="2">The sequence shown here is derived from an EMBL/GenBank/DDBJ whole genome shotgun (WGS) entry which is preliminary data.</text>
</comment>
<organism evidence="2 3">
    <name type="scientific">Mucilaginibacter straminoryzae</name>
    <dbReference type="NCBI Taxonomy" id="2932774"/>
    <lineage>
        <taxon>Bacteria</taxon>
        <taxon>Pseudomonadati</taxon>
        <taxon>Bacteroidota</taxon>
        <taxon>Sphingobacteriia</taxon>
        <taxon>Sphingobacteriales</taxon>
        <taxon>Sphingobacteriaceae</taxon>
        <taxon>Mucilaginibacter</taxon>
    </lineage>
</organism>
<dbReference type="Proteomes" id="UP001139450">
    <property type="component" value="Unassembled WGS sequence"/>
</dbReference>
<feature type="compositionally biased region" description="Basic and acidic residues" evidence="1">
    <location>
        <begin position="79"/>
        <end position="89"/>
    </location>
</feature>
<accession>A0A9X1X5G0</accession>
<protein>
    <submittedName>
        <fullName evidence="2">Uncharacterized protein</fullName>
    </submittedName>
</protein>
<gene>
    <name evidence="2" type="ORF">MUY27_16475</name>
</gene>
<dbReference type="AlphaFoldDB" id="A0A9X1X5G0"/>
<proteinExistence type="predicted"/>
<evidence type="ECO:0000256" key="1">
    <source>
        <dbReference type="SAM" id="MobiDB-lite"/>
    </source>
</evidence>
<reference evidence="2" key="1">
    <citation type="submission" date="2022-04" db="EMBL/GenBank/DDBJ databases">
        <title>Mucilaginibacter sp. RS28 isolated from freshwater.</title>
        <authorList>
            <person name="Ko S.-R."/>
        </authorList>
    </citation>
    <scope>NUCLEOTIDE SEQUENCE</scope>
    <source>
        <strain evidence="2">RS28</strain>
    </source>
</reference>
<dbReference type="EMBL" id="JALJEJ010000009">
    <property type="protein sequence ID" value="MCJ8211316.1"/>
    <property type="molecule type" value="Genomic_DNA"/>
</dbReference>
<evidence type="ECO:0000313" key="3">
    <source>
        <dbReference type="Proteomes" id="UP001139450"/>
    </source>
</evidence>
<sequence length="107" mass="12846">MKSKIFGGIMVMILAVTSVANAQYRKPSYITRDRYDQARIHQGVRSGELTRREARNLEMRKRQLDRDRRMAMADGRITPGERRYLNHKENQLSRAIYDKKHNYRDRY</sequence>
<evidence type="ECO:0000313" key="2">
    <source>
        <dbReference type="EMBL" id="MCJ8211316.1"/>
    </source>
</evidence>